<feature type="transmembrane region" description="Helical" evidence="1">
    <location>
        <begin position="238"/>
        <end position="256"/>
    </location>
</feature>
<gene>
    <name evidence="2" type="ORF">IAG43_24840</name>
</gene>
<dbReference type="KEGG" id="sgj:IAG43_24840"/>
<keyword evidence="1" id="KW-0812">Transmembrane</keyword>
<evidence type="ECO:0000313" key="2">
    <source>
        <dbReference type="EMBL" id="QNP65833.1"/>
    </source>
</evidence>
<organism evidence="2 3">
    <name type="scientific">Streptomyces genisteinicus</name>
    <dbReference type="NCBI Taxonomy" id="2768068"/>
    <lineage>
        <taxon>Bacteria</taxon>
        <taxon>Bacillati</taxon>
        <taxon>Actinomycetota</taxon>
        <taxon>Actinomycetes</taxon>
        <taxon>Kitasatosporales</taxon>
        <taxon>Streptomycetaceae</taxon>
        <taxon>Streptomyces</taxon>
    </lineage>
</organism>
<dbReference type="RefSeq" id="WP_187742897.1">
    <property type="nucleotide sequence ID" value="NZ_CP060825.1"/>
</dbReference>
<feature type="transmembrane region" description="Helical" evidence="1">
    <location>
        <begin position="182"/>
        <end position="201"/>
    </location>
</feature>
<dbReference type="EMBL" id="CP060825">
    <property type="protein sequence ID" value="QNP65833.1"/>
    <property type="molecule type" value="Genomic_DNA"/>
</dbReference>
<feature type="transmembrane region" description="Helical" evidence="1">
    <location>
        <begin position="66"/>
        <end position="86"/>
    </location>
</feature>
<reference evidence="2 3" key="1">
    <citation type="submission" date="2020-08" db="EMBL/GenBank/DDBJ databases">
        <title>A novel species.</title>
        <authorList>
            <person name="Gao J."/>
        </authorList>
    </citation>
    <scope>NUCLEOTIDE SEQUENCE [LARGE SCALE GENOMIC DNA]</scope>
    <source>
        <strain evidence="2 3">CRPJ-33</strain>
    </source>
</reference>
<sequence>MTPPPVLRAVGAVAAARTRVVFTHRANALCVAAAALVQIALVNAVWRAAYASAPTPPSRPLDSLLLYVTIAGLHAWLTSESVVMYMQVRVAQGTFVFDLLRPVGYLPQMAAQQAGFMGAALVLLLPALPLAFLLGTLRPPPDAAAAVLYGASLLLGLTVHTLLALLIGLSGFWTIQMDSANLLYRVISQFLAGSFAPLSMFPDALRTVAGLLPFQAITYLPVEVYTGGVTGPARTRALGLQLLWVLLLSAVVLLVWRRAARKVVVQGG</sequence>
<proteinExistence type="predicted"/>
<dbReference type="PANTHER" id="PTHR36832:SF1">
    <property type="entry name" value="SLR1174 PROTEIN"/>
    <property type="match status" value="1"/>
</dbReference>
<keyword evidence="1" id="KW-1133">Transmembrane helix</keyword>
<dbReference type="Pfam" id="PF06182">
    <property type="entry name" value="ABC2_membrane_6"/>
    <property type="match status" value="1"/>
</dbReference>
<dbReference type="Proteomes" id="UP000516230">
    <property type="component" value="Chromosome"/>
</dbReference>
<accession>A0A7H0HZ67</accession>
<protein>
    <submittedName>
        <fullName evidence="2">ABC-2 family transporter protein</fullName>
    </submittedName>
</protein>
<keyword evidence="3" id="KW-1185">Reference proteome</keyword>
<dbReference type="PANTHER" id="PTHR36832">
    <property type="entry name" value="SLR1174 PROTEIN-RELATED"/>
    <property type="match status" value="1"/>
</dbReference>
<evidence type="ECO:0000256" key="1">
    <source>
        <dbReference type="SAM" id="Phobius"/>
    </source>
</evidence>
<evidence type="ECO:0000313" key="3">
    <source>
        <dbReference type="Proteomes" id="UP000516230"/>
    </source>
</evidence>
<feature type="transmembrane region" description="Helical" evidence="1">
    <location>
        <begin position="26"/>
        <end position="46"/>
    </location>
</feature>
<feature type="transmembrane region" description="Helical" evidence="1">
    <location>
        <begin position="114"/>
        <end position="134"/>
    </location>
</feature>
<feature type="transmembrane region" description="Helical" evidence="1">
    <location>
        <begin position="146"/>
        <end position="175"/>
    </location>
</feature>
<keyword evidence="1" id="KW-0472">Membrane</keyword>
<dbReference type="AlphaFoldDB" id="A0A7H0HZ67"/>
<name>A0A7H0HZ67_9ACTN</name>
<dbReference type="InterPro" id="IPR010390">
    <property type="entry name" value="ABC-2_transporter-like"/>
</dbReference>